<keyword evidence="3 4" id="KW-0560">Oxidoreductase</keyword>
<dbReference type="EMBL" id="JBHUEA010000012">
    <property type="protein sequence ID" value="MFD1721728.1"/>
    <property type="molecule type" value="Genomic_DNA"/>
</dbReference>
<dbReference type="NCBIfam" id="NF005869">
    <property type="entry name" value="PRK07807.1"/>
    <property type="match status" value="1"/>
</dbReference>
<dbReference type="PANTHER" id="PTHR43170:SF5">
    <property type="entry name" value="GMP REDUCTASE"/>
    <property type="match status" value="1"/>
</dbReference>
<proteinExistence type="inferred from homology"/>
<name>A0ABW4LDW9_9MICO</name>
<evidence type="ECO:0000256" key="1">
    <source>
        <dbReference type="ARBA" id="ARBA00022737"/>
    </source>
</evidence>
<dbReference type="InterPro" id="IPR001093">
    <property type="entry name" value="IMP_DH_GMPRt"/>
</dbReference>
<evidence type="ECO:0000256" key="3">
    <source>
        <dbReference type="ARBA" id="ARBA00023002"/>
    </source>
</evidence>
<keyword evidence="1" id="KW-0677">Repeat</keyword>
<dbReference type="InterPro" id="IPR013785">
    <property type="entry name" value="Aldolase_TIM"/>
</dbReference>
<dbReference type="PIRSF" id="PIRSF000130">
    <property type="entry name" value="IMPDH"/>
    <property type="match status" value="1"/>
</dbReference>
<dbReference type="NCBIfam" id="TIGR01303">
    <property type="entry name" value="IMP_DH_rel_1"/>
    <property type="match status" value="1"/>
</dbReference>
<feature type="active site" description="Thioimidate intermediate" evidence="4">
    <location>
        <position position="300"/>
    </location>
</feature>
<gene>
    <name evidence="4" type="primary">guaB1</name>
    <name evidence="6" type="ORF">ACFSBI_09215</name>
</gene>
<keyword evidence="7" id="KW-1185">Reference proteome</keyword>
<dbReference type="HAMAP" id="MF_02250">
    <property type="entry name" value="GMPR_GuaB1"/>
    <property type="match status" value="1"/>
</dbReference>
<dbReference type="InterPro" id="IPR005991">
    <property type="entry name" value="GUAB1"/>
</dbReference>
<dbReference type="RefSeq" id="WP_377934225.1">
    <property type="nucleotide sequence ID" value="NZ_JBHUEA010000012.1"/>
</dbReference>
<dbReference type="SUPFAM" id="SSF51412">
    <property type="entry name" value="Inosine monophosphate dehydrogenase (IMPDH)"/>
    <property type="match status" value="1"/>
</dbReference>
<dbReference type="Gene3D" id="3.20.20.70">
    <property type="entry name" value="Aldolase class I"/>
    <property type="match status" value="1"/>
</dbReference>
<evidence type="ECO:0000313" key="7">
    <source>
        <dbReference type="Proteomes" id="UP001597347"/>
    </source>
</evidence>
<comment type="catalytic activity">
    <reaction evidence="4">
        <text>IMP + NH4(+) + NADP(+) = GMP + NADPH + 2 H(+)</text>
        <dbReference type="Rhea" id="RHEA:17185"/>
        <dbReference type="ChEBI" id="CHEBI:15378"/>
        <dbReference type="ChEBI" id="CHEBI:28938"/>
        <dbReference type="ChEBI" id="CHEBI:57783"/>
        <dbReference type="ChEBI" id="CHEBI:58053"/>
        <dbReference type="ChEBI" id="CHEBI:58115"/>
        <dbReference type="ChEBI" id="CHEBI:58349"/>
        <dbReference type="EC" id="1.7.1.7"/>
    </reaction>
</comment>
<dbReference type="InterPro" id="IPR050139">
    <property type="entry name" value="GMP_reductase"/>
</dbReference>
<dbReference type="InterPro" id="IPR005990">
    <property type="entry name" value="IMP_DH"/>
</dbReference>
<keyword evidence="4" id="KW-0660">Purine salvage</keyword>
<dbReference type="Proteomes" id="UP001597347">
    <property type="component" value="Unassembled WGS sequence"/>
</dbReference>
<protein>
    <recommendedName>
        <fullName evidence="4">GMP reductase</fullName>
        <ecNumber evidence="4">1.7.1.7</ecNumber>
    </recommendedName>
    <alternativeName>
        <fullName evidence="4">Guanosine 5'-monophosphate reductase</fullName>
        <shortName evidence="4">GMPR</shortName>
    </alternativeName>
</protein>
<dbReference type="SMART" id="SM01240">
    <property type="entry name" value="IMPDH"/>
    <property type="match status" value="1"/>
</dbReference>
<comment type="caution">
    <text evidence="6">The sequence shown here is derived from an EMBL/GenBank/DDBJ whole genome shotgun (WGS) entry which is preliminary data.</text>
</comment>
<comment type="similarity">
    <text evidence="4">Belongs to the IMPDH/GMPR family. GuaB1 subfamily.</text>
</comment>
<evidence type="ECO:0000256" key="4">
    <source>
        <dbReference type="HAMAP-Rule" id="MF_02250"/>
    </source>
</evidence>
<evidence type="ECO:0000256" key="2">
    <source>
        <dbReference type="ARBA" id="ARBA00022857"/>
    </source>
</evidence>
<comment type="function">
    <text evidence="4">Involved in the purine-salvage pathway. Catalyzes the NADPH-dependent conversion of GMP to IMP.</text>
</comment>
<dbReference type="PANTHER" id="PTHR43170">
    <property type="entry name" value="GMP REDUCTASE"/>
    <property type="match status" value="1"/>
</dbReference>
<dbReference type="EC" id="1.7.1.7" evidence="4"/>
<feature type="binding site" evidence="4">
    <location>
        <begin position="243"/>
        <end position="245"/>
    </location>
    <ligand>
        <name>NADP(+)</name>
        <dbReference type="ChEBI" id="CHEBI:58349"/>
    </ligand>
</feature>
<evidence type="ECO:0000313" key="6">
    <source>
        <dbReference type="EMBL" id="MFD1721728.1"/>
    </source>
</evidence>
<feature type="binding site" evidence="4">
    <location>
        <begin position="293"/>
        <end position="295"/>
    </location>
    <ligand>
        <name>NADP(+)</name>
        <dbReference type="ChEBI" id="CHEBI:58349"/>
    </ligand>
</feature>
<sequence length="476" mass="48819">MRLLADRPAHDLTYSDVFLVPGRSGVASRLDVALAPDDGTGATLPIVAANMNSVTGPRMAATLARRGALGVLPQDLPHAELAEAVAWVKAQSPRWDSPFVLAPGDAVRDARASVTGGAGHGVVLVEDGAVLGVVDAARLEAAAPDARLGDLADRDALLDGAIGDPHAVFTALHGSGRDFTAVLEGGVLVGTASTRSAVRQEVYAPALDAAGRLPLAAALGITGDVAGRARELAALGVDVLVLDTAHGHQEGMLRALEAVSALGLGLPLVAGNVVTADATRDLVSAGATIVKVGVGPGAMCTTRMMTAVGRPQFSAVLECADAAHGLGAHVWADGGVRYPRDVALALAAGASSVMIGSWFAGTIEAPGVLERDEDGRLFKQSWGMASTKAVQSRFGDRDPWELARKRLFAEGISTSRILLDPLRPGVEDLLDTITTGVRSSFTYAGAADLAAFRERAVVGVQSAAGYEEGKPLPVGW</sequence>
<organism evidence="6 7">
    <name type="scientific">Amnibacterium endophyticum</name>
    <dbReference type="NCBI Taxonomy" id="2109337"/>
    <lineage>
        <taxon>Bacteria</taxon>
        <taxon>Bacillati</taxon>
        <taxon>Actinomycetota</taxon>
        <taxon>Actinomycetes</taxon>
        <taxon>Micrococcales</taxon>
        <taxon>Microbacteriaceae</taxon>
        <taxon>Amnibacterium</taxon>
    </lineage>
</organism>
<accession>A0ABW4LDW9</accession>
<reference evidence="7" key="1">
    <citation type="journal article" date="2019" name="Int. J. Syst. Evol. Microbiol.">
        <title>The Global Catalogue of Microorganisms (GCM) 10K type strain sequencing project: providing services to taxonomists for standard genome sequencing and annotation.</title>
        <authorList>
            <consortium name="The Broad Institute Genomics Platform"/>
            <consortium name="The Broad Institute Genome Sequencing Center for Infectious Disease"/>
            <person name="Wu L."/>
            <person name="Ma J."/>
        </authorList>
    </citation>
    <scope>NUCLEOTIDE SEQUENCE [LARGE SCALE GENOMIC DNA]</scope>
    <source>
        <strain evidence="7">CGMCC 1.12471</strain>
    </source>
</reference>
<dbReference type="Pfam" id="PF00478">
    <property type="entry name" value="IMPDH"/>
    <property type="match status" value="1"/>
</dbReference>
<dbReference type="CDD" id="cd00381">
    <property type="entry name" value="IMPDH"/>
    <property type="match status" value="1"/>
</dbReference>
<feature type="domain" description="IMP dehydrogenase/GMP reductase" evidence="5">
    <location>
        <begin position="12"/>
        <end position="471"/>
    </location>
</feature>
<comment type="pathway">
    <text evidence="4">Purine metabolism; IMP biosynthesis via salvage pathway.</text>
</comment>
<comment type="cofactor">
    <cofactor evidence="4">
        <name>a monovalent cation</name>
        <dbReference type="ChEBI" id="CHEBI:60242"/>
    </cofactor>
</comment>
<evidence type="ECO:0000259" key="5">
    <source>
        <dbReference type="Pfam" id="PF00478"/>
    </source>
</evidence>
<keyword evidence="2 4" id="KW-0521">NADP</keyword>